<name>A0ABS5W9Z8_9FLAO</name>
<dbReference type="PANTHER" id="PTHR46344">
    <property type="entry name" value="OS02G0202900 PROTEIN"/>
    <property type="match status" value="1"/>
</dbReference>
<dbReference type="PROSITE" id="PS51257">
    <property type="entry name" value="PROKAR_LIPOPROTEIN"/>
    <property type="match status" value="1"/>
</dbReference>
<sequence length="346" mass="38425">MNKKYIALLSCILLFTACKNNPDKNKEVENPVDEITIQKPTMKWESVASADGSKPVARHEAAFVRVDDKFYLLGGRDIRPVSIYDTNTKVWSKGAKPPIEMHHFQPVIYQNKIYLISALTGKYPAETPTEHIYIYDPANDEWSKGDEIPKERRRGSTGNVLYEGKVYISCGIKNGHIGDHKKWMDSYDPSTGEWEVLADAPRARDHFQAVLADGKIYAPAGRNSGLDPDSVFGGTIGEVDVYDIKSNTWETLPENIPTQRAGNAATLYNNEVIVVGGESTAQEKAHAEVEVLDLNTHKWHKLPAMIEGRHGSGLVLFEDDLYIASGCGNRGGSPELTTMEKFGVED</sequence>
<evidence type="ECO:0000313" key="4">
    <source>
        <dbReference type="EMBL" id="MBT2160223.1"/>
    </source>
</evidence>
<dbReference type="PANTHER" id="PTHR46344:SF27">
    <property type="entry name" value="KELCH REPEAT SUPERFAMILY PROTEIN"/>
    <property type="match status" value="1"/>
</dbReference>
<dbReference type="SUPFAM" id="SSF117281">
    <property type="entry name" value="Kelch motif"/>
    <property type="match status" value="1"/>
</dbReference>
<protein>
    <submittedName>
        <fullName evidence="4">Galactose oxidase</fullName>
    </submittedName>
</protein>
<dbReference type="InterPro" id="IPR006652">
    <property type="entry name" value="Kelch_1"/>
</dbReference>
<gene>
    <name evidence="4" type="ORF">HW347_03040</name>
</gene>
<evidence type="ECO:0000256" key="2">
    <source>
        <dbReference type="ARBA" id="ARBA00022737"/>
    </source>
</evidence>
<dbReference type="SMART" id="SM00612">
    <property type="entry name" value="Kelch"/>
    <property type="match status" value="3"/>
</dbReference>
<evidence type="ECO:0000259" key="3">
    <source>
        <dbReference type="Pfam" id="PF24981"/>
    </source>
</evidence>
<dbReference type="Gene3D" id="2.120.10.80">
    <property type="entry name" value="Kelch-type beta propeller"/>
    <property type="match status" value="2"/>
</dbReference>
<dbReference type="Pfam" id="PF24981">
    <property type="entry name" value="Beta-prop_ATRN-LZTR1"/>
    <property type="match status" value="1"/>
</dbReference>
<keyword evidence="2" id="KW-0677">Repeat</keyword>
<evidence type="ECO:0000313" key="5">
    <source>
        <dbReference type="Proteomes" id="UP000740413"/>
    </source>
</evidence>
<reference evidence="5" key="2">
    <citation type="submission" date="2023-07" db="EMBL/GenBank/DDBJ databases">
        <title>Zobellia barbeyronii sp. nov., a new marine flavobacterium, isolated from green and red algae.</title>
        <authorList>
            <person name="Nedashkovskaya O.I."/>
            <person name="Otstavnykh N."/>
            <person name="Zhukova N."/>
            <person name="Guzev K."/>
            <person name="Chausova V."/>
            <person name="Tekutyeva L."/>
            <person name="Mikhailov V."/>
            <person name="Isaeva M."/>
        </authorList>
    </citation>
    <scope>NUCLEOTIDE SEQUENCE [LARGE SCALE GENOMIC DNA]</scope>
    <source>
        <strain evidence="5">KMM 6746</strain>
    </source>
</reference>
<reference evidence="4 5" key="1">
    <citation type="submission" date="2020-06" db="EMBL/GenBank/DDBJ databases">
        <authorList>
            <person name="Isaeva M.P."/>
            <person name="Chernysheva N.Y."/>
        </authorList>
    </citation>
    <scope>NUCLEOTIDE SEQUENCE [LARGE SCALE GENOMIC DNA]</scope>
    <source>
        <strain evidence="4 5">KMM 6746</strain>
    </source>
</reference>
<dbReference type="InterPro" id="IPR015915">
    <property type="entry name" value="Kelch-typ_b-propeller"/>
</dbReference>
<proteinExistence type="predicted"/>
<dbReference type="InterPro" id="IPR056737">
    <property type="entry name" value="Beta-prop_ATRN-MKLN-like"/>
</dbReference>
<accession>A0ABS5W9Z8</accession>
<keyword evidence="1" id="KW-0880">Kelch repeat</keyword>
<organism evidence="4 5">
    <name type="scientific">Zobellia barbeyronii</name>
    <dbReference type="NCBI Taxonomy" id="2748009"/>
    <lineage>
        <taxon>Bacteria</taxon>
        <taxon>Pseudomonadati</taxon>
        <taxon>Bacteroidota</taxon>
        <taxon>Flavobacteriia</taxon>
        <taxon>Flavobacteriales</taxon>
        <taxon>Flavobacteriaceae</taxon>
        <taxon>Zobellia</taxon>
    </lineage>
</organism>
<dbReference type="Proteomes" id="UP000740413">
    <property type="component" value="Unassembled WGS sequence"/>
</dbReference>
<feature type="domain" description="Attractin/MKLN-like beta-propeller" evidence="3">
    <location>
        <begin position="38"/>
        <end position="277"/>
    </location>
</feature>
<keyword evidence="5" id="KW-1185">Reference proteome</keyword>
<dbReference type="RefSeq" id="WP_214610464.1">
    <property type="nucleotide sequence ID" value="NZ_JACATN010000001.1"/>
</dbReference>
<dbReference type="EMBL" id="JACATN010000001">
    <property type="protein sequence ID" value="MBT2160223.1"/>
    <property type="molecule type" value="Genomic_DNA"/>
</dbReference>
<evidence type="ECO:0000256" key="1">
    <source>
        <dbReference type="ARBA" id="ARBA00022441"/>
    </source>
</evidence>
<comment type="caution">
    <text evidence="4">The sequence shown here is derived from an EMBL/GenBank/DDBJ whole genome shotgun (WGS) entry which is preliminary data.</text>
</comment>